<dbReference type="Proteomes" id="UP000095621">
    <property type="component" value="Unassembled WGS sequence"/>
</dbReference>
<evidence type="ECO:0000313" key="17">
    <source>
        <dbReference type="Proteomes" id="UP000284794"/>
    </source>
</evidence>
<dbReference type="GO" id="GO:0071978">
    <property type="term" value="P:bacterial-type flagellum-dependent swarming motility"/>
    <property type="evidence" value="ECO:0007669"/>
    <property type="project" value="TreeGrafter"/>
</dbReference>
<evidence type="ECO:0000313" key="16">
    <source>
        <dbReference type="Proteomes" id="UP000095780"/>
    </source>
</evidence>
<comment type="subunit">
    <text evidence="5 6">The basal body constitutes a major portion of the flagellar organelle and consists of four rings (L,P,S, and M) mounted on a central rod. The rod consists of about 26 subunits of FlgG in the distal portion, and FlgB, FlgC and FlgF are thought to build up the proximal portion of the rod with about 6 subunits each.</text>
</comment>
<dbReference type="GO" id="GO:0030694">
    <property type="term" value="C:bacterial-type flagellum basal body, rod"/>
    <property type="evidence" value="ECO:0007669"/>
    <property type="project" value="UniProtKB-UniRule"/>
</dbReference>
<evidence type="ECO:0000259" key="8">
    <source>
        <dbReference type="Pfam" id="PF06429"/>
    </source>
</evidence>
<feature type="domain" description="Flagellar basal-body/hook protein C-terminal" evidence="8">
    <location>
        <begin position="118"/>
        <end position="161"/>
    </location>
</feature>
<evidence type="ECO:0000313" key="11">
    <source>
        <dbReference type="EMBL" id="MSC56267.1"/>
    </source>
</evidence>
<accession>A0A174YP11</accession>
<reference evidence="11 20" key="3">
    <citation type="journal article" date="2019" name="Nat. Med.">
        <title>A library of human gut bacterial isolates paired with longitudinal multiomics data enables mechanistic microbiome research.</title>
        <authorList>
            <person name="Poyet M."/>
            <person name="Groussin M."/>
            <person name="Gibbons S.M."/>
            <person name="Avila-Pacheco J."/>
            <person name="Jiang X."/>
            <person name="Kearney S.M."/>
            <person name="Perrotta A.R."/>
            <person name="Berdy B."/>
            <person name="Zhao S."/>
            <person name="Lieberman T.D."/>
            <person name="Swanson P.K."/>
            <person name="Smith M."/>
            <person name="Roesemann S."/>
            <person name="Alexander J.E."/>
            <person name="Rich S.A."/>
            <person name="Livny J."/>
            <person name="Vlamakis H."/>
            <person name="Clish C."/>
            <person name="Bullock K."/>
            <person name="Deik A."/>
            <person name="Scott J."/>
            <person name="Pierce K.A."/>
            <person name="Xavier R.J."/>
            <person name="Alm E.J."/>
        </authorList>
    </citation>
    <scope>NUCLEOTIDE SEQUENCE [LARGE SCALE GENOMIC DNA]</scope>
    <source>
        <strain evidence="11 20">BIOML-A1</strain>
    </source>
</reference>
<dbReference type="Proteomes" id="UP000481964">
    <property type="component" value="Unassembled WGS sequence"/>
</dbReference>
<protein>
    <recommendedName>
        <fullName evidence="3 6">Flagellar basal-body rod protein FlgC</fullName>
    </recommendedName>
</protein>
<comment type="subcellular location">
    <subcellularLocation>
        <location evidence="1 6">Bacterial flagellum basal body</location>
    </subcellularLocation>
</comment>
<reference evidence="15 16" key="1">
    <citation type="submission" date="2015-09" db="EMBL/GenBank/DDBJ databases">
        <authorList>
            <consortium name="Pathogen Informatics"/>
        </authorList>
    </citation>
    <scope>NUCLEOTIDE SEQUENCE [LARGE SCALE GENOMIC DNA]</scope>
    <source>
        <strain evidence="9 15">2789STDY5834875</strain>
        <strain evidence="10 16">2789STDY5834878</strain>
    </source>
</reference>
<dbReference type="RefSeq" id="WP_022097360.1">
    <property type="nucleotide sequence ID" value="NZ_CABIXW010000002.1"/>
</dbReference>
<evidence type="ECO:0000256" key="4">
    <source>
        <dbReference type="ARBA" id="ARBA00023143"/>
    </source>
</evidence>
<name>A0A174YP11_9FIRM</name>
<dbReference type="AlphaFoldDB" id="A0A174YP11"/>
<dbReference type="Proteomes" id="UP000285844">
    <property type="component" value="Unassembled WGS sequence"/>
</dbReference>
<dbReference type="InterPro" id="IPR006299">
    <property type="entry name" value="FlgC"/>
</dbReference>
<dbReference type="Proteomes" id="UP000285201">
    <property type="component" value="Unassembled WGS sequence"/>
</dbReference>
<evidence type="ECO:0000256" key="6">
    <source>
        <dbReference type="RuleBase" id="RU362062"/>
    </source>
</evidence>
<evidence type="ECO:0000313" key="9">
    <source>
        <dbReference type="EMBL" id="CUQ76845.1"/>
    </source>
</evidence>
<keyword evidence="11" id="KW-0282">Flagellum</keyword>
<feature type="domain" description="Flagellar basal body rod protein N-terminal" evidence="7">
    <location>
        <begin position="8"/>
        <end position="35"/>
    </location>
</feature>
<evidence type="ECO:0000313" key="15">
    <source>
        <dbReference type="Proteomes" id="UP000095621"/>
    </source>
</evidence>
<evidence type="ECO:0000313" key="20">
    <source>
        <dbReference type="Proteomes" id="UP000481964"/>
    </source>
</evidence>
<evidence type="ECO:0000256" key="1">
    <source>
        <dbReference type="ARBA" id="ARBA00004117"/>
    </source>
</evidence>
<dbReference type="PROSITE" id="PS00588">
    <property type="entry name" value="FLAGELLA_BB_ROD"/>
    <property type="match status" value="1"/>
</dbReference>
<dbReference type="EMBL" id="CZBV01000002">
    <property type="protein sequence ID" value="CUQ80948.1"/>
    <property type="molecule type" value="Genomic_DNA"/>
</dbReference>
<keyword evidence="4 6" id="KW-0975">Bacterial flagellum</keyword>
<dbReference type="EMBL" id="QSHM01000015">
    <property type="protein sequence ID" value="RHC11970.1"/>
    <property type="molecule type" value="Genomic_DNA"/>
</dbReference>
<dbReference type="EMBL" id="WKRD01000002">
    <property type="protein sequence ID" value="MSC56267.1"/>
    <property type="molecule type" value="Genomic_DNA"/>
</dbReference>
<dbReference type="PANTHER" id="PTHR30435:SF2">
    <property type="entry name" value="FLAGELLAR BASAL-BODY ROD PROTEIN FLGC"/>
    <property type="match status" value="1"/>
</dbReference>
<dbReference type="Proteomes" id="UP000284794">
    <property type="component" value="Unassembled WGS sequence"/>
</dbReference>
<evidence type="ECO:0000313" key="18">
    <source>
        <dbReference type="Proteomes" id="UP000285201"/>
    </source>
</evidence>
<dbReference type="InterPro" id="IPR001444">
    <property type="entry name" value="Flag_bb_rod_N"/>
</dbReference>
<dbReference type="EMBL" id="QSIS01000016">
    <property type="protein sequence ID" value="RHD06926.1"/>
    <property type="molecule type" value="Genomic_DNA"/>
</dbReference>
<dbReference type="EMBL" id="CZBU01000003">
    <property type="protein sequence ID" value="CUQ76845.1"/>
    <property type="molecule type" value="Genomic_DNA"/>
</dbReference>
<dbReference type="InterPro" id="IPR010930">
    <property type="entry name" value="Flg_bb/hook_C_dom"/>
</dbReference>
<sequence length="166" mass="17527">MSMFTAFNISASGMTAQQLRTDVISENIANADTTRTSDGTPYVRKAVVFTEKTMTGTALGKSAYGSYGTGAYSTFSDALRLANGGVVGSGVKVTSVYEDTSTDMERVYDPSHPDADENGYVTYPNVNVVQEMTDLIDASRSYEANISAFNASKSMASKGLSIGSAT</sequence>
<dbReference type="OrthoDB" id="9794148at2"/>
<dbReference type="Proteomes" id="UP000095780">
    <property type="component" value="Unassembled WGS sequence"/>
</dbReference>
<dbReference type="EMBL" id="QROY01000015">
    <property type="protein sequence ID" value="RHL65509.1"/>
    <property type="molecule type" value="Genomic_DNA"/>
</dbReference>
<dbReference type="NCBIfam" id="TIGR01395">
    <property type="entry name" value="FlgC"/>
    <property type="match status" value="1"/>
</dbReference>
<evidence type="ECO:0000256" key="5">
    <source>
        <dbReference type="ARBA" id="ARBA00025933"/>
    </source>
</evidence>
<evidence type="ECO:0000256" key="3">
    <source>
        <dbReference type="ARBA" id="ARBA00017941"/>
    </source>
</evidence>
<evidence type="ECO:0000313" key="12">
    <source>
        <dbReference type="EMBL" id="RHC11970.1"/>
    </source>
</evidence>
<dbReference type="Pfam" id="PF00460">
    <property type="entry name" value="Flg_bb_rod"/>
    <property type="match status" value="1"/>
</dbReference>
<comment type="similarity">
    <text evidence="2">Belongs to the flagella basal body rod proteins family.</text>
</comment>
<evidence type="ECO:0000313" key="13">
    <source>
        <dbReference type="EMBL" id="RHD06926.1"/>
    </source>
</evidence>
<evidence type="ECO:0000313" key="14">
    <source>
        <dbReference type="EMBL" id="RHL65509.1"/>
    </source>
</evidence>
<dbReference type="InterPro" id="IPR019776">
    <property type="entry name" value="Flagellar_basal_body_rod_CS"/>
</dbReference>
<keyword evidence="11" id="KW-0966">Cell projection</keyword>
<proteinExistence type="inferred from homology"/>
<dbReference type="Pfam" id="PF06429">
    <property type="entry name" value="Flg_bbr_C"/>
    <property type="match status" value="1"/>
</dbReference>
<evidence type="ECO:0000256" key="2">
    <source>
        <dbReference type="ARBA" id="ARBA00009677"/>
    </source>
</evidence>
<reference evidence="17 18" key="2">
    <citation type="submission" date="2018-08" db="EMBL/GenBank/DDBJ databases">
        <title>A genome reference for cultivated species of the human gut microbiota.</title>
        <authorList>
            <person name="Zou Y."/>
            <person name="Xue W."/>
            <person name="Luo G."/>
        </authorList>
    </citation>
    <scope>NUCLEOTIDE SEQUENCE [LARGE SCALE GENOMIC DNA]</scope>
    <source>
        <strain evidence="14 18">AF36-7BH</strain>
        <strain evidence="13 17">AM32-2AC</strain>
        <strain evidence="12 19">AM37-3BH</strain>
    </source>
</reference>
<evidence type="ECO:0000259" key="7">
    <source>
        <dbReference type="Pfam" id="PF00460"/>
    </source>
</evidence>
<keyword evidence="11" id="KW-0969">Cilium</keyword>
<dbReference type="PANTHER" id="PTHR30435">
    <property type="entry name" value="FLAGELLAR PROTEIN"/>
    <property type="match status" value="1"/>
</dbReference>
<evidence type="ECO:0000313" key="10">
    <source>
        <dbReference type="EMBL" id="CUQ80948.1"/>
    </source>
</evidence>
<evidence type="ECO:0000313" key="19">
    <source>
        <dbReference type="Proteomes" id="UP000285844"/>
    </source>
</evidence>
<organism evidence="9 15">
    <name type="scientific">Lachnospira eligens</name>
    <dbReference type="NCBI Taxonomy" id="39485"/>
    <lineage>
        <taxon>Bacteria</taxon>
        <taxon>Bacillati</taxon>
        <taxon>Bacillota</taxon>
        <taxon>Clostridia</taxon>
        <taxon>Lachnospirales</taxon>
        <taxon>Lachnospiraceae</taxon>
        <taxon>Lachnospira</taxon>
    </lineage>
</organism>
<gene>
    <name evidence="9" type="primary">flgC</name>
    <name evidence="14" type="ORF">DW007_13555</name>
    <name evidence="13" type="ORF">DW811_11190</name>
    <name evidence="12" type="ORF">DW858_11300</name>
    <name evidence="9" type="ORF">ERS852490_01279</name>
    <name evidence="10" type="ORF">ERS852492_00613</name>
    <name evidence="11" type="ORF">GKE48_02205</name>
</gene>